<evidence type="ECO:0000313" key="1">
    <source>
        <dbReference type="EMBL" id="SFR44857.1"/>
    </source>
</evidence>
<name>A0A1I6GS22_9EURY</name>
<dbReference type="Proteomes" id="UP000198531">
    <property type="component" value="Unassembled WGS sequence"/>
</dbReference>
<organism evidence="1 2">
    <name type="scientific">Halogeometricum rufum</name>
    <dbReference type="NCBI Taxonomy" id="553469"/>
    <lineage>
        <taxon>Archaea</taxon>
        <taxon>Methanobacteriati</taxon>
        <taxon>Methanobacteriota</taxon>
        <taxon>Stenosarchaea group</taxon>
        <taxon>Halobacteria</taxon>
        <taxon>Halobacteriales</taxon>
        <taxon>Haloferacaceae</taxon>
        <taxon>Halogeometricum</taxon>
    </lineage>
</organism>
<reference evidence="2" key="1">
    <citation type="submission" date="2016-10" db="EMBL/GenBank/DDBJ databases">
        <authorList>
            <person name="Varghese N."/>
            <person name="Submissions S."/>
        </authorList>
    </citation>
    <scope>NUCLEOTIDE SEQUENCE [LARGE SCALE GENOMIC DNA]</scope>
    <source>
        <strain evidence="2">CGMCC 1.7736</strain>
    </source>
</reference>
<gene>
    <name evidence="1" type="ORF">SAMN04487947_1565</name>
</gene>
<dbReference type="RefSeq" id="WP_231751671.1">
    <property type="nucleotide sequence ID" value="NZ_FOYT01000001.1"/>
</dbReference>
<accession>A0A1I6GS22</accession>
<dbReference type="PANTHER" id="PTHR35519:SF2">
    <property type="entry name" value="PH DOMAIN PROTEIN"/>
    <property type="match status" value="1"/>
</dbReference>
<evidence type="ECO:0008006" key="3">
    <source>
        <dbReference type="Google" id="ProtNLM"/>
    </source>
</evidence>
<dbReference type="InterPro" id="IPR025187">
    <property type="entry name" value="DUF4112"/>
</dbReference>
<dbReference type="Pfam" id="PF13430">
    <property type="entry name" value="DUF4112"/>
    <property type="match status" value="1"/>
</dbReference>
<evidence type="ECO:0000313" key="2">
    <source>
        <dbReference type="Proteomes" id="UP000198531"/>
    </source>
</evidence>
<dbReference type="EMBL" id="FOYT01000001">
    <property type="protein sequence ID" value="SFR44857.1"/>
    <property type="molecule type" value="Genomic_DNA"/>
</dbReference>
<sequence length="136" mass="14383">MSESVVSLDDAMDEELDVSTDELTAQEESALRRVRFLADLMDEAVTIPGTNKGIGLDSLVGLLPVSGDLVTGAVSLYTVAEAARAGADKGVIAKMLFNIVVDVGVGSIPVLGDVFDVFWKSNVKNADLFEKHLTGQ</sequence>
<dbReference type="AlphaFoldDB" id="A0A1I6GS22"/>
<dbReference type="PANTHER" id="PTHR35519">
    <property type="entry name" value="MEMBRANE PROTEINS"/>
    <property type="match status" value="1"/>
</dbReference>
<keyword evidence="2" id="KW-1185">Reference proteome</keyword>
<protein>
    <recommendedName>
        <fullName evidence="3">DUF4112 domain-containing protein</fullName>
    </recommendedName>
</protein>
<proteinExistence type="predicted"/>